<evidence type="ECO:0000313" key="2">
    <source>
        <dbReference type="Proteomes" id="UP000279029"/>
    </source>
</evidence>
<keyword evidence="2" id="KW-1185">Reference proteome</keyword>
<dbReference type="AlphaFoldDB" id="A0A3P7PZZ1"/>
<protein>
    <submittedName>
        <fullName evidence="1">Uncharacterized protein</fullName>
    </submittedName>
</protein>
<gene>
    <name evidence="1" type="ORF">PATL70BA_2815</name>
</gene>
<accession>A0A3P7PZZ1</accession>
<dbReference type="Proteomes" id="UP000279029">
    <property type="component" value="Chromosome"/>
</dbReference>
<proteinExistence type="predicted"/>
<reference evidence="1 2" key="1">
    <citation type="submission" date="2018-09" db="EMBL/GenBank/DDBJ databases">
        <authorList>
            <person name="Postec A."/>
        </authorList>
    </citation>
    <scope>NUCLEOTIDE SEQUENCE [LARGE SCALE GENOMIC DNA]</scope>
    <source>
        <strain evidence="1">70B-A</strain>
    </source>
</reference>
<dbReference type="EMBL" id="LR130778">
    <property type="protein sequence ID" value="VDN48721.1"/>
    <property type="molecule type" value="Genomic_DNA"/>
</dbReference>
<organism evidence="1 2">
    <name type="scientific">Petrocella atlantisensis</name>
    <dbReference type="NCBI Taxonomy" id="2173034"/>
    <lineage>
        <taxon>Bacteria</taxon>
        <taxon>Bacillati</taxon>
        <taxon>Bacillota</taxon>
        <taxon>Clostridia</taxon>
        <taxon>Lachnospirales</taxon>
        <taxon>Vallitaleaceae</taxon>
        <taxon>Petrocella</taxon>
    </lineage>
</organism>
<name>A0A3P7PZZ1_9FIRM</name>
<sequence>MYNDIRRNHSNTKKNIKAIVVEKESSCIRLQAVDIVVTKDENPEVATFFTSISVYS</sequence>
<dbReference type="KEGG" id="cbar:PATL70BA_2815"/>
<evidence type="ECO:0000313" key="1">
    <source>
        <dbReference type="EMBL" id="VDN48721.1"/>
    </source>
</evidence>